<name>A0A1F7UWF9_9BACT</name>
<dbReference type="EMBL" id="MGEK01000015">
    <property type="protein sequence ID" value="OGL82621.1"/>
    <property type="molecule type" value="Genomic_DNA"/>
</dbReference>
<evidence type="ECO:0000313" key="2">
    <source>
        <dbReference type="Proteomes" id="UP000176846"/>
    </source>
</evidence>
<organism evidence="1 2">
    <name type="scientific">Candidatus Uhrbacteria bacterium RIFCSPLOWO2_01_FULL_47_25</name>
    <dbReference type="NCBI Taxonomy" id="1802402"/>
    <lineage>
        <taxon>Bacteria</taxon>
        <taxon>Candidatus Uhriibacteriota</taxon>
    </lineage>
</organism>
<evidence type="ECO:0000313" key="1">
    <source>
        <dbReference type="EMBL" id="OGL82621.1"/>
    </source>
</evidence>
<dbReference type="Proteomes" id="UP000176846">
    <property type="component" value="Unassembled WGS sequence"/>
</dbReference>
<sequence length="319" mass="37331">MLSNPSPLSSIVRTVAYFDLFDYPLTTFEVWKWLWREDGEGVSYGEVDRELEENPEIKKYIVQCSSFWCLKGRENIVATREERYRLAIAKLQRAWRIAHLFSYLPWIQGIAACNSLGYRNASAKSDIDFFIITRPGTIWLVRFLTVGFLAIFGLRPRTEKIADTICLSFFVASDAMNLEKLQKPDGDPYLVYWITQLTPLFGRGDIWQKFWEANAWIRKFIPNALPTSGRGTWLYDESLSTLAKVHDRELLSKYSLAAFMNKAVKRWQISRLPQRLRERATVESTDVVVSDQVLKFHDNDRRLEYRERWVAQQKHLGLV</sequence>
<accession>A0A1F7UWF9</accession>
<reference evidence="1 2" key="1">
    <citation type="journal article" date="2016" name="Nat. Commun.">
        <title>Thousands of microbial genomes shed light on interconnected biogeochemical processes in an aquifer system.</title>
        <authorList>
            <person name="Anantharaman K."/>
            <person name="Brown C.T."/>
            <person name="Hug L.A."/>
            <person name="Sharon I."/>
            <person name="Castelle C.J."/>
            <person name="Probst A.J."/>
            <person name="Thomas B.C."/>
            <person name="Singh A."/>
            <person name="Wilkins M.J."/>
            <person name="Karaoz U."/>
            <person name="Brodie E.L."/>
            <person name="Williams K.H."/>
            <person name="Hubbard S.S."/>
            <person name="Banfield J.F."/>
        </authorList>
    </citation>
    <scope>NUCLEOTIDE SEQUENCE [LARGE SCALE GENOMIC DNA]</scope>
</reference>
<evidence type="ECO:0008006" key="3">
    <source>
        <dbReference type="Google" id="ProtNLM"/>
    </source>
</evidence>
<proteinExistence type="predicted"/>
<comment type="caution">
    <text evidence="1">The sequence shown here is derived from an EMBL/GenBank/DDBJ whole genome shotgun (WGS) entry which is preliminary data.</text>
</comment>
<dbReference type="AlphaFoldDB" id="A0A1F7UWF9"/>
<gene>
    <name evidence="1" type="ORF">A2936_04785</name>
</gene>
<protein>
    <recommendedName>
        <fullName evidence="3">Polymerase nucleotidyl transferase domain-containing protein</fullName>
    </recommendedName>
</protein>